<dbReference type="EMBL" id="UINC01136671">
    <property type="protein sequence ID" value="SVD21570.1"/>
    <property type="molecule type" value="Genomic_DNA"/>
</dbReference>
<sequence length="301" mass="34477">NPSLLVDKTPNSFSFPCFKTPLANIPFNASVSITRSDPIPLYLFRPERQGGEKSSDGSTLKEYYKYRSGNFSNEKVGLYPSGHIQDKDVSLLHVNIIEKVNGNWVWYKKTTVRIQWQNQKQGKIIFDILSSRSSLNEIENQSSQNAVPDYMTSNNLIRIDIGSSGYYRIPMDSLIHANPSVQNADPASFQLWSDGNEQIIYLDDELGLIFYGNKANPPDDVDYENNFYTSTNYYWLTWGNGVGLRYADESVYPALDPGTVQIPYSYNYTLKIESNQYFERLGYTNTHGQWDSFDHFFFSPA</sequence>
<feature type="non-terminal residue" evidence="1">
    <location>
        <position position="301"/>
    </location>
</feature>
<organism evidence="1">
    <name type="scientific">marine metagenome</name>
    <dbReference type="NCBI Taxonomy" id="408172"/>
    <lineage>
        <taxon>unclassified sequences</taxon>
        <taxon>metagenomes</taxon>
        <taxon>ecological metagenomes</taxon>
    </lineage>
</organism>
<feature type="non-terminal residue" evidence="1">
    <location>
        <position position="1"/>
    </location>
</feature>
<evidence type="ECO:0000313" key="1">
    <source>
        <dbReference type="EMBL" id="SVD21570.1"/>
    </source>
</evidence>
<gene>
    <name evidence="1" type="ORF">METZ01_LOCUS374424</name>
</gene>
<reference evidence="1" key="1">
    <citation type="submission" date="2018-05" db="EMBL/GenBank/DDBJ databases">
        <authorList>
            <person name="Lanie J.A."/>
            <person name="Ng W.-L."/>
            <person name="Kazmierczak K.M."/>
            <person name="Andrzejewski T.M."/>
            <person name="Davidsen T.M."/>
            <person name="Wayne K.J."/>
            <person name="Tettelin H."/>
            <person name="Glass J.I."/>
            <person name="Rusch D."/>
            <person name="Podicherti R."/>
            <person name="Tsui H.-C.T."/>
            <person name="Winkler M.E."/>
        </authorList>
    </citation>
    <scope>NUCLEOTIDE SEQUENCE</scope>
</reference>
<dbReference type="AlphaFoldDB" id="A0A382THI2"/>
<protein>
    <submittedName>
        <fullName evidence="1">Uncharacterized protein</fullName>
    </submittedName>
</protein>
<name>A0A382THI2_9ZZZZ</name>
<proteinExistence type="predicted"/>
<accession>A0A382THI2</accession>